<sequence>MAFWRPYPRPSRLHALVDTVVRRRRSDKARQLSTVRRLFSLCPRQEEVTGRWLLGSWVRASAAPLNPGAGQGAAAVPAAAQDDCRSRSGGDARSGVDTRAESGSGKGEPGNDGDASGTDDLDPELASLLAASGELVQAAPSRKRRRRAMEEAATQLTAEDPAEACNPSLVTQVRAFSERFGDHKRLQPLVRHHKRVDTDEEEWLTMAYVPSVTTEKVPGGAERSKQRRIGVLQRVLYLALRDLINASHNGARFVNGDVKELLAVPRILLYICDQPEERAMLCLKPGPLTKPCSTCDAQLLSLSEPAALTALERTVLNTCHF</sequence>
<organism evidence="1 2">
    <name type="scientific">Pyropia yezoensis</name>
    <name type="common">Susabi-nori</name>
    <name type="synonym">Porphyra yezoensis</name>
    <dbReference type="NCBI Taxonomy" id="2788"/>
    <lineage>
        <taxon>Eukaryota</taxon>
        <taxon>Rhodophyta</taxon>
        <taxon>Bangiophyceae</taxon>
        <taxon>Bangiales</taxon>
        <taxon>Bangiaceae</taxon>
        <taxon>Pyropia</taxon>
    </lineage>
</organism>
<evidence type="ECO:0000313" key="2">
    <source>
        <dbReference type="Proteomes" id="UP000798662"/>
    </source>
</evidence>
<protein>
    <submittedName>
        <fullName evidence="1">Uncharacterized protein</fullName>
    </submittedName>
</protein>
<dbReference type="EMBL" id="CM020619">
    <property type="protein sequence ID" value="KAK1866043.1"/>
    <property type="molecule type" value="Genomic_DNA"/>
</dbReference>
<accession>A0ACC3C8E9</accession>
<reference evidence="1" key="1">
    <citation type="submission" date="2019-11" db="EMBL/GenBank/DDBJ databases">
        <title>Nori genome reveals adaptations in red seaweeds to the harsh intertidal environment.</title>
        <authorList>
            <person name="Wang D."/>
            <person name="Mao Y."/>
        </authorList>
    </citation>
    <scope>NUCLEOTIDE SEQUENCE</scope>
    <source>
        <tissue evidence="1">Gametophyte</tissue>
    </source>
</reference>
<gene>
    <name evidence="1" type="ORF">I4F81_008563</name>
</gene>
<proteinExistence type="predicted"/>
<comment type="caution">
    <text evidence="1">The sequence shown here is derived from an EMBL/GenBank/DDBJ whole genome shotgun (WGS) entry which is preliminary data.</text>
</comment>
<name>A0ACC3C8E9_PYRYE</name>
<dbReference type="Proteomes" id="UP000798662">
    <property type="component" value="Chromosome 2"/>
</dbReference>
<evidence type="ECO:0000313" key="1">
    <source>
        <dbReference type="EMBL" id="KAK1866043.1"/>
    </source>
</evidence>
<keyword evidence="2" id="KW-1185">Reference proteome</keyword>